<comment type="caution">
    <text evidence="2">The sequence shown here is derived from an EMBL/GenBank/DDBJ whole genome shotgun (WGS) entry which is preliminary data.</text>
</comment>
<proteinExistence type="predicted"/>
<evidence type="ECO:0000256" key="1">
    <source>
        <dbReference type="SAM" id="SignalP"/>
    </source>
</evidence>
<feature type="signal peptide" evidence="1">
    <location>
        <begin position="1"/>
        <end position="22"/>
    </location>
</feature>
<dbReference type="Proteomes" id="UP001293254">
    <property type="component" value="Unassembled WGS sequence"/>
</dbReference>
<keyword evidence="1" id="KW-0732">Signal</keyword>
<protein>
    <recommendedName>
        <fullName evidence="4">Secreted protein</fullName>
    </recommendedName>
</protein>
<dbReference type="EMBL" id="JACGWO010000012">
    <property type="protein sequence ID" value="KAK4413678.1"/>
    <property type="molecule type" value="Genomic_DNA"/>
</dbReference>
<name>A0AAE1XKT8_9LAMI</name>
<organism evidence="2 3">
    <name type="scientific">Sesamum alatum</name>
    <dbReference type="NCBI Taxonomy" id="300844"/>
    <lineage>
        <taxon>Eukaryota</taxon>
        <taxon>Viridiplantae</taxon>
        <taxon>Streptophyta</taxon>
        <taxon>Embryophyta</taxon>
        <taxon>Tracheophyta</taxon>
        <taxon>Spermatophyta</taxon>
        <taxon>Magnoliopsida</taxon>
        <taxon>eudicotyledons</taxon>
        <taxon>Gunneridae</taxon>
        <taxon>Pentapetalae</taxon>
        <taxon>asterids</taxon>
        <taxon>lamiids</taxon>
        <taxon>Lamiales</taxon>
        <taxon>Pedaliaceae</taxon>
        <taxon>Sesamum</taxon>
    </lineage>
</organism>
<gene>
    <name evidence="2" type="ORF">Salat_2780600</name>
</gene>
<evidence type="ECO:0008006" key="4">
    <source>
        <dbReference type="Google" id="ProtNLM"/>
    </source>
</evidence>
<accession>A0AAE1XKT8</accession>
<feature type="chain" id="PRO_5042222576" description="Secreted protein" evidence="1">
    <location>
        <begin position="23"/>
        <end position="158"/>
    </location>
</feature>
<keyword evidence="3" id="KW-1185">Reference proteome</keyword>
<dbReference type="AlphaFoldDB" id="A0AAE1XKT8"/>
<sequence length="158" mass="19049">MFPHLCWLFYTCLLCILFPIVAYPFQWPMKTHHHSDRLLHHHHSNPVPQCHYFYTNRWSRRRDNIFFRALYYQALHGQKQLSPTPNMHSLNYAQGIVNACFNWSFKYIIFKEDWSAFDSATPHFEPYWILQALNGIVLRMSFTCPLMHGTSLSWLHIF</sequence>
<reference evidence="2" key="2">
    <citation type="journal article" date="2024" name="Plant">
        <title>Genomic evolution and insights into agronomic trait innovations of Sesamum species.</title>
        <authorList>
            <person name="Miao H."/>
            <person name="Wang L."/>
            <person name="Qu L."/>
            <person name="Liu H."/>
            <person name="Sun Y."/>
            <person name="Le M."/>
            <person name="Wang Q."/>
            <person name="Wei S."/>
            <person name="Zheng Y."/>
            <person name="Lin W."/>
            <person name="Duan Y."/>
            <person name="Cao H."/>
            <person name="Xiong S."/>
            <person name="Wang X."/>
            <person name="Wei L."/>
            <person name="Li C."/>
            <person name="Ma Q."/>
            <person name="Ju M."/>
            <person name="Zhao R."/>
            <person name="Li G."/>
            <person name="Mu C."/>
            <person name="Tian Q."/>
            <person name="Mei H."/>
            <person name="Zhang T."/>
            <person name="Gao T."/>
            <person name="Zhang H."/>
        </authorList>
    </citation>
    <scope>NUCLEOTIDE SEQUENCE</scope>
    <source>
        <strain evidence="2">3651</strain>
    </source>
</reference>
<evidence type="ECO:0000313" key="2">
    <source>
        <dbReference type="EMBL" id="KAK4413678.1"/>
    </source>
</evidence>
<reference evidence="2" key="1">
    <citation type="submission" date="2020-06" db="EMBL/GenBank/DDBJ databases">
        <authorList>
            <person name="Li T."/>
            <person name="Hu X."/>
            <person name="Zhang T."/>
            <person name="Song X."/>
            <person name="Zhang H."/>
            <person name="Dai N."/>
            <person name="Sheng W."/>
            <person name="Hou X."/>
            <person name="Wei L."/>
        </authorList>
    </citation>
    <scope>NUCLEOTIDE SEQUENCE</scope>
    <source>
        <strain evidence="2">3651</strain>
        <tissue evidence="2">Leaf</tissue>
    </source>
</reference>
<evidence type="ECO:0000313" key="3">
    <source>
        <dbReference type="Proteomes" id="UP001293254"/>
    </source>
</evidence>